<sequence>MFDEDGIEVYLKPVGQDDEPKRIAELETDTGVMNFHKSHFLVDLFRNDIKVVVKFLDEFNMYNSTAVLVVVAFGAGQKRKDPDSFHILQKPMVKGQQCVIQHGPWKNFVIAPAADNKTTVPYMDEDDDYNCHANPGTVTVFLRRGNPKWEDGCKSRAWPGDPCKIRSFKPGSFKPLSGKSKNDKTYIFEFCPRTADLIKKYAIDSGPVSNVALQTSNETIQRRFAPKRRLKQLALSREIVQLKQEDREYEKQELDLEIENLCKKRARRA</sequence>
<organism evidence="1 2">
    <name type="scientific">Vermiconidia calcicola</name>
    <dbReference type="NCBI Taxonomy" id="1690605"/>
    <lineage>
        <taxon>Eukaryota</taxon>
        <taxon>Fungi</taxon>
        <taxon>Dikarya</taxon>
        <taxon>Ascomycota</taxon>
        <taxon>Pezizomycotina</taxon>
        <taxon>Dothideomycetes</taxon>
        <taxon>Dothideomycetidae</taxon>
        <taxon>Mycosphaerellales</taxon>
        <taxon>Extremaceae</taxon>
        <taxon>Vermiconidia</taxon>
    </lineage>
</organism>
<gene>
    <name evidence="1" type="ORF">LTR37_014052</name>
</gene>
<dbReference type="Proteomes" id="UP001281147">
    <property type="component" value="Unassembled WGS sequence"/>
</dbReference>
<protein>
    <submittedName>
        <fullName evidence="1">Uncharacterized protein</fullName>
    </submittedName>
</protein>
<reference evidence="1" key="1">
    <citation type="submission" date="2023-07" db="EMBL/GenBank/DDBJ databases">
        <title>Black Yeasts Isolated from many extreme environments.</title>
        <authorList>
            <person name="Coleine C."/>
            <person name="Stajich J.E."/>
            <person name="Selbmann L."/>
        </authorList>
    </citation>
    <scope>NUCLEOTIDE SEQUENCE</scope>
    <source>
        <strain evidence="1">CCFEE 5714</strain>
    </source>
</reference>
<keyword evidence="2" id="KW-1185">Reference proteome</keyword>
<proteinExistence type="predicted"/>
<evidence type="ECO:0000313" key="1">
    <source>
        <dbReference type="EMBL" id="KAK3704077.1"/>
    </source>
</evidence>
<comment type="caution">
    <text evidence="1">The sequence shown here is derived from an EMBL/GenBank/DDBJ whole genome shotgun (WGS) entry which is preliminary data.</text>
</comment>
<name>A0ACC3MUX6_9PEZI</name>
<evidence type="ECO:0000313" key="2">
    <source>
        <dbReference type="Proteomes" id="UP001281147"/>
    </source>
</evidence>
<accession>A0ACC3MUX6</accession>
<dbReference type="EMBL" id="JAUTXU010000143">
    <property type="protein sequence ID" value="KAK3704077.1"/>
    <property type="molecule type" value="Genomic_DNA"/>
</dbReference>